<keyword evidence="4" id="KW-0808">Transferase</keyword>
<feature type="transmembrane region" description="Helical" evidence="9">
    <location>
        <begin position="186"/>
        <end position="204"/>
    </location>
</feature>
<comment type="caution">
    <text evidence="11">The sequence shown here is derived from an EMBL/GenBank/DDBJ whole genome shotgun (WGS) entry which is preliminary data.</text>
</comment>
<keyword evidence="7 9" id="KW-0472">Membrane</keyword>
<evidence type="ECO:0000313" key="11">
    <source>
        <dbReference type="EMBL" id="MBA8949441.1"/>
    </source>
</evidence>
<accession>A0A7W3LJU7</accession>
<feature type="region of interest" description="Disordered" evidence="8">
    <location>
        <begin position="454"/>
        <end position="495"/>
    </location>
</feature>
<evidence type="ECO:0000256" key="3">
    <source>
        <dbReference type="ARBA" id="ARBA00022676"/>
    </source>
</evidence>
<dbReference type="AlphaFoldDB" id="A0A7W3LJU7"/>
<comment type="subcellular location">
    <subcellularLocation>
        <location evidence="1">Cell membrane</location>
        <topology evidence="1">Multi-pass membrane protein</topology>
    </subcellularLocation>
</comment>
<dbReference type="GO" id="GO:0006493">
    <property type="term" value="P:protein O-linked glycosylation"/>
    <property type="evidence" value="ECO:0007669"/>
    <property type="project" value="InterPro"/>
</dbReference>
<organism evidence="11 12">
    <name type="scientific">Actinomadura namibiensis</name>
    <dbReference type="NCBI Taxonomy" id="182080"/>
    <lineage>
        <taxon>Bacteria</taxon>
        <taxon>Bacillati</taxon>
        <taxon>Actinomycetota</taxon>
        <taxon>Actinomycetes</taxon>
        <taxon>Streptosporangiales</taxon>
        <taxon>Thermomonosporaceae</taxon>
        <taxon>Actinomadura</taxon>
    </lineage>
</organism>
<keyword evidence="5 9" id="KW-0812">Transmembrane</keyword>
<feature type="transmembrane region" description="Helical" evidence="9">
    <location>
        <begin position="384"/>
        <end position="402"/>
    </location>
</feature>
<keyword evidence="3" id="KW-0328">Glycosyltransferase</keyword>
<feature type="transmembrane region" description="Helical" evidence="9">
    <location>
        <begin position="63"/>
        <end position="85"/>
    </location>
</feature>
<reference evidence="11 12" key="1">
    <citation type="submission" date="2020-08" db="EMBL/GenBank/DDBJ databases">
        <title>Genomic Encyclopedia of Type Strains, Phase IV (KMG-IV): sequencing the most valuable type-strain genomes for metagenomic binning, comparative biology and taxonomic classification.</title>
        <authorList>
            <person name="Goeker M."/>
        </authorList>
    </citation>
    <scope>NUCLEOTIDE SEQUENCE [LARGE SCALE GENOMIC DNA]</scope>
    <source>
        <strain evidence="11 12">DSM 44197</strain>
    </source>
</reference>
<feature type="transmembrane region" description="Helical" evidence="9">
    <location>
        <begin position="433"/>
        <end position="450"/>
    </location>
</feature>
<evidence type="ECO:0000259" key="10">
    <source>
        <dbReference type="Pfam" id="PF02366"/>
    </source>
</evidence>
<evidence type="ECO:0000256" key="9">
    <source>
        <dbReference type="SAM" id="Phobius"/>
    </source>
</evidence>
<feature type="compositionally biased region" description="Low complexity" evidence="8">
    <location>
        <begin position="476"/>
        <end position="495"/>
    </location>
</feature>
<dbReference type="GO" id="GO:0016763">
    <property type="term" value="F:pentosyltransferase activity"/>
    <property type="evidence" value="ECO:0007669"/>
    <property type="project" value="TreeGrafter"/>
</dbReference>
<dbReference type="InterPro" id="IPR003342">
    <property type="entry name" value="ArnT-like_N"/>
</dbReference>
<dbReference type="PANTHER" id="PTHR33908">
    <property type="entry name" value="MANNOSYLTRANSFERASE YKCB-RELATED"/>
    <property type="match status" value="1"/>
</dbReference>
<proteinExistence type="predicted"/>
<dbReference type="RefSeq" id="WP_182841868.1">
    <property type="nucleotide sequence ID" value="NZ_BAAALP010000013.1"/>
</dbReference>
<protein>
    <recommendedName>
        <fullName evidence="10">ArnT-like N-terminal domain-containing protein</fullName>
    </recommendedName>
</protein>
<evidence type="ECO:0000256" key="2">
    <source>
        <dbReference type="ARBA" id="ARBA00022475"/>
    </source>
</evidence>
<dbReference type="GO" id="GO:0009103">
    <property type="term" value="P:lipopolysaccharide biosynthetic process"/>
    <property type="evidence" value="ECO:0007669"/>
    <property type="project" value="UniProtKB-ARBA"/>
</dbReference>
<evidence type="ECO:0000256" key="1">
    <source>
        <dbReference type="ARBA" id="ARBA00004651"/>
    </source>
</evidence>
<evidence type="ECO:0000256" key="5">
    <source>
        <dbReference type="ARBA" id="ARBA00022692"/>
    </source>
</evidence>
<dbReference type="GO" id="GO:0005886">
    <property type="term" value="C:plasma membrane"/>
    <property type="evidence" value="ECO:0007669"/>
    <property type="project" value="UniProtKB-SubCell"/>
</dbReference>
<feature type="domain" description="ArnT-like N-terminal" evidence="10">
    <location>
        <begin position="66"/>
        <end position="176"/>
    </location>
</feature>
<dbReference type="PANTHER" id="PTHR33908:SF11">
    <property type="entry name" value="MEMBRANE PROTEIN"/>
    <property type="match status" value="1"/>
</dbReference>
<feature type="transmembrane region" description="Helical" evidence="9">
    <location>
        <begin position="114"/>
        <end position="134"/>
    </location>
</feature>
<dbReference type="Proteomes" id="UP000572680">
    <property type="component" value="Unassembled WGS sequence"/>
</dbReference>
<keyword evidence="2" id="KW-1003">Cell membrane</keyword>
<evidence type="ECO:0000256" key="4">
    <source>
        <dbReference type="ARBA" id="ARBA00022679"/>
    </source>
</evidence>
<feature type="transmembrane region" description="Helical" evidence="9">
    <location>
        <begin position="409"/>
        <end position="427"/>
    </location>
</feature>
<gene>
    <name evidence="11" type="ORF">HNR61_001039</name>
</gene>
<evidence type="ECO:0000256" key="7">
    <source>
        <dbReference type="ARBA" id="ARBA00023136"/>
    </source>
</evidence>
<dbReference type="EMBL" id="JACJIA010000001">
    <property type="protein sequence ID" value="MBA8949441.1"/>
    <property type="molecule type" value="Genomic_DNA"/>
</dbReference>
<dbReference type="InterPro" id="IPR050297">
    <property type="entry name" value="LipidA_mod_glycosyltrf_83"/>
</dbReference>
<evidence type="ECO:0000256" key="8">
    <source>
        <dbReference type="SAM" id="MobiDB-lite"/>
    </source>
</evidence>
<name>A0A7W3LJU7_ACTNM</name>
<keyword evidence="6 9" id="KW-1133">Transmembrane helix</keyword>
<sequence>MFAIALAGAVLVRWTAVRGYPGVLWFTGDSYFYLGRALRPSPSPSKSIGYSLLLRVMEPLHDLTAVAVAQHLMGLAVAVLGYALLRRCGLGQVPATVVVLPVLFDARQVQLEHLLMSEALFTFLIAAALVLLLWRVREPSAVPGWPAATAAGLLLGFAVLVRSAGAPLVPLVLAGLLLWRGGWRAATAFGLAAALPLASYGLWFRSTNGAFGLTSSDGLYLWGRTAVFADCAKIRPPSHQEPLCLRPELRAAGHHPGHLIWRSEAPPRVLYENVTSPFANATMRDFAIRAILAQPGDYLRVVADGIGKAFSPHRFPVPTAATESLYHFPERPQVFPGGRSWGADPERPSTALTDAMRYGRTWRPSRVVEPYAGRTRAYERAVTLPGPLLGVVFAAGGLGIALGRRRRAVLLMWGTAVTLLVFPIASADFDYRYVVPAMPFACLAVGLALTPRTDGDSGTGGDSVRAGRWARPGGLSRWWGSPGSPRRGSGRASAP</sequence>
<dbReference type="GO" id="GO:0000030">
    <property type="term" value="F:mannosyltransferase activity"/>
    <property type="evidence" value="ECO:0007669"/>
    <property type="project" value="InterPro"/>
</dbReference>
<evidence type="ECO:0000313" key="12">
    <source>
        <dbReference type="Proteomes" id="UP000572680"/>
    </source>
</evidence>
<keyword evidence="12" id="KW-1185">Reference proteome</keyword>
<feature type="transmembrane region" description="Helical" evidence="9">
    <location>
        <begin position="154"/>
        <end position="179"/>
    </location>
</feature>
<evidence type="ECO:0000256" key="6">
    <source>
        <dbReference type="ARBA" id="ARBA00022989"/>
    </source>
</evidence>
<dbReference type="Pfam" id="PF02366">
    <property type="entry name" value="PMT"/>
    <property type="match status" value="1"/>
</dbReference>